<dbReference type="RefSeq" id="WP_078784777.1">
    <property type="nucleotide sequence ID" value="NZ_FUYF01000010.1"/>
</dbReference>
<dbReference type="OrthoDB" id="9787830at2"/>
<dbReference type="Pfam" id="PF01497">
    <property type="entry name" value="Peripla_BP_2"/>
    <property type="match status" value="1"/>
</dbReference>
<comment type="similarity">
    <text evidence="1">Belongs to the bacterial solute-binding protein 8 family.</text>
</comment>
<evidence type="ECO:0000256" key="1">
    <source>
        <dbReference type="ARBA" id="ARBA00008814"/>
    </source>
</evidence>
<keyword evidence="5" id="KW-1185">Reference proteome</keyword>
<evidence type="ECO:0000313" key="4">
    <source>
        <dbReference type="EMBL" id="SKA88724.1"/>
    </source>
</evidence>
<dbReference type="Gene3D" id="3.40.50.1980">
    <property type="entry name" value="Nitrogenase molybdenum iron protein domain"/>
    <property type="match status" value="2"/>
</dbReference>
<organism evidence="4 5">
    <name type="scientific">Gemmiger formicilis</name>
    <dbReference type="NCBI Taxonomy" id="745368"/>
    <lineage>
        <taxon>Bacteria</taxon>
        <taxon>Bacillati</taxon>
        <taxon>Bacillota</taxon>
        <taxon>Clostridia</taxon>
        <taxon>Eubacteriales</taxon>
        <taxon>Gemmiger</taxon>
    </lineage>
</organism>
<dbReference type="EMBL" id="FUYF01000010">
    <property type="protein sequence ID" value="SKA88724.1"/>
    <property type="molecule type" value="Genomic_DNA"/>
</dbReference>
<reference evidence="4 5" key="1">
    <citation type="submission" date="2017-02" db="EMBL/GenBank/DDBJ databases">
        <authorList>
            <person name="Peterson S.W."/>
        </authorList>
    </citation>
    <scope>NUCLEOTIDE SEQUENCE [LARGE SCALE GENOMIC DNA]</scope>
    <source>
        <strain evidence="4 5">ATCC 27749</strain>
    </source>
</reference>
<gene>
    <name evidence="4" type="ORF">SAMN02745178_01862</name>
</gene>
<dbReference type="STRING" id="745368.SAMN02745178_01862"/>
<name>A0A1T4XGS3_9FIRM</name>
<dbReference type="PANTHER" id="PTHR30535:SF34">
    <property type="entry name" value="MOLYBDATE-BINDING PROTEIN MOLA"/>
    <property type="match status" value="1"/>
</dbReference>
<evidence type="ECO:0000259" key="3">
    <source>
        <dbReference type="PROSITE" id="PS50983"/>
    </source>
</evidence>
<dbReference type="PROSITE" id="PS51257">
    <property type="entry name" value="PROKAR_LIPOPROTEIN"/>
    <property type="match status" value="1"/>
</dbReference>
<dbReference type="Proteomes" id="UP000190286">
    <property type="component" value="Unassembled WGS sequence"/>
</dbReference>
<dbReference type="Gene3D" id="1.20.58.2180">
    <property type="match status" value="1"/>
</dbReference>
<protein>
    <submittedName>
        <fullName evidence="4">Iron complex transport system substrate-binding protein</fullName>
    </submittedName>
</protein>
<dbReference type="PANTHER" id="PTHR30535">
    <property type="entry name" value="VITAMIN B12-BINDING PROTEIN"/>
    <property type="match status" value="1"/>
</dbReference>
<feature type="domain" description="Fe/B12 periplasmic-binding" evidence="3">
    <location>
        <begin position="80"/>
        <end position="337"/>
    </location>
</feature>
<dbReference type="GO" id="GO:0071281">
    <property type="term" value="P:cellular response to iron ion"/>
    <property type="evidence" value="ECO:0007669"/>
    <property type="project" value="TreeGrafter"/>
</dbReference>
<keyword evidence="2" id="KW-0732">Signal</keyword>
<evidence type="ECO:0000313" key="5">
    <source>
        <dbReference type="Proteomes" id="UP000190286"/>
    </source>
</evidence>
<sequence>MKMTKMTALLLAAAMALTACGSTAAVSSEAAASAAAAPEVTASPEEAAVAPAAAETAVTYPLTVTDQLGREVTIETEPKTLASGYYISTSLLIALGVQDELVGVEAKADKRTIYNLSAPELQSLPSIGTAKEFDLEGCAALTPDLVIVPAKLKDSIPQMEELGLTVLAVKPEDQDKLYGAIDLLAQATNTVARGEALKSAIEDNLLSLHEAIGDAEAPTVYMAGNSSVLQTAGPAMYQNYMIENAGGLNAAASVEDTYWAEVSYEQVLDWDPDYIILASDADYDVDSVLNDAALADCTAVREGHVYQLPHAIEAVDSPVPGSFLGSVYLGSVLHPEQVSEQFYHDCADTFYTTYYGFTPASYE</sequence>
<dbReference type="InterPro" id="IPR002491">
    <property type="entry name" value="ABC_transptr_periplasmic_BD"/>
</dbReference>
<dbReference type="AlphaFoldDB" id="A0A1T4XGS3"/>
<accession>A0A1T4XGS3</accession>
<dbReference type="InterPro" id="IPR050902">
    <property type="entry name" value="ABC_Transporter_SBP"/>
</dbReference>
<dbReference type="PROSITE" id="PS50983">
    <property type="entry name" value="FE_B12_PBP"/>
    <property type="match status" value="1"/>
</dbReference>
<proteinExistence type="inferred from homology"/>
<dbReference type="GeneID" id="93338318"/>
<dbReference type="SUPFAM" id="SSF53807">
    <property type="entry name" value="Helical backbone' metal receptor"/>
    <property type="match status" value="1"/>
</dbReference>
<feature type="signal peptide" evidence="2">
    <location>
        <begin position="1"/>
        <end position="24"/>
    </location>
</feature>
<feature type="chain" id="PRO_5039694240" evidence="2">
    <location>
        <begin position="25"/>
        <end position="363"/>
    </location>
</feature>
<evidence type="ECO:0000256" key="2">
    <source>
        <dbReference type="SAM" id="SignalP"/>
    </source>
</evidence>